<dbReference type="PRINTS" id="PR00080">
    <property type="entry name" value="SDRFAMILY"/>
</dbReference>
<dbReference type="InterPro" id="IPR020904">
    <property type="entry name" value="Sc_DH/Rdtase_CS"/>
</dbReference>
<dbReference type="EMBL" id="MFGW01000022">
    <property type="protein sequence ID" value="OGF68106.1"/>
    <property type="molecule type" value="Genomic_DNA"/>
</dbReference>
<evidence type="ECO:0000256" key="2">
    <source>
        <dbReference type="ARBA" id="ARBA00023002"/>
    </source>
</evidence>
<evidence type="ECO:0008006" key="5">
    <source>
        <dbReference type="Google" id="ProtNLM"/>
    </source>
</evidence>
<dbReference type="AlphaFoldDB" id="A0A1F5VXB0"/>
<dbReference type="CDD" id="cd05233">
    <property type="entry name" value="SDR_c"/>
    <property type="match status" value="1"/>
</dbReference>
<proteinExistence type="inferred from homology"/>
<name>A0A1F5VXB0_9BACT</name>
<dbReference type="PANTHER" id="PTHR43639:SF1">
    <property type="entry name" value="SHORT-CHAIN DEHYDROGENASE_REDUCTASE FAMILY PROTEIN"/>
    <property type="match status" value="1"/>
</dbReference>
<dbReference type="SUPFAM" id="SSF51735">
    <property type="entry name" value="NAD(P)-binding Rossmann-fold domains"/>
    <property type="match status" value="1"/>
</dbReference>
<evidence type="ECO:0000313" key="3">
    <source>
        <dbReference type="EMBL" id="OGF68106.1"/>
    </source>
</evidence>
<dbReference type="FunFam" id="3.40.50.720:FF:000173">
    <property type="entry name" value="3-oxoacyl-[acyl-carrier protein] reductase"/>
    <property type="match status" value="1"/>
</dbReference>
<dbReference type="STRING" id="1817863.A2Y62_05565"/>
<evidence type="ECO:0000256" key="1">
    <source>
        <dbReference type="ARBA" id="ARBA00006484"/>
    </source>
</evidence>
<sequence>MELKGKNVLITGSATRLGKYIALALAGEGAHIILHYHTSKEKAHHTLKEIKSAGGTGAMFKADLRKVVQIQSLISKVIDDCGQLDVLINSASVFFSTPISSITERDWDTIIGTNLRGAFFCSQYAGVHMTEKGGGKIINISDIGGIVPWKNYAPYCIAKAGIIAMTKAMAKEFAPSITVNAIAPGNILPPDTSSQDEINQLASKTLLKRMGQPKDIAECIKYLLKTDFVTGSIFVIDGGQLLAPLSL</sequence>
<evidence type="ECO:0000313" key="4">
    <source>
        <dbReference type="Proteomes" id="UP000178943"/>
    </source>
</evidence>
<dbReference type="PRINTS" id="PR00081">
    <property type="entry name" value="GDHRDH"/>
</dbReference>
<dbReference type="PANTHER" id="PTHR43639">
    <property type="entry name" value="OXIDOREDUCTASE, SHORT-CHAIN DEHYDROGENASE/REDUCTASE FAMILY (AFU_ORTHOLOGUE AFUA_5G02870)"/>
    <property type="match status" value="1"/>
</dbReference>
<accession>A0A1F5VXB0</accession>
<dbReference type="InterPro" id="IPR036291">
    <property type="entry name" value="NAD(P)-bd_dom_sf"/>
</dbReference>
<comment type="caution">
    <text evidence="3">The sequence shown here is derived from an EMBL/GenBank/DDBJ whole genome shotgun (WGS) entry which is preliminary data.</text>
</comment>
<gene>
    <name evidence="3" type="ORF">A2Y62_05565</name>
</gene>
<reference evidence="3 4" key="1">
    <citation type="journal article" date="2016" name="Nat. Commun.">
        <title>Thousands of microbial genomes shed light on interconnected biogeochemical processes in an aquifer system.</title>
        <authorList>
            <person name="Anantharaman K."/>
            <person name="Brown C.T."/>
            <person name="Hug L.A."/>
            <person name="Sharon I."/>
            <person name="Castelle C.J."/>
            <person name="Probst A.J."/>
            <person name="Thomas B.C."/>
            <person name="Singh A."/>
            <person name="Wilkins M.J."/>
            <person name="Karaoz U."/>
            <person name="Brodie E.L."/>
            <person name="Williams K.H."/>
            <person name="Hubbard S.S."/>
            <person name="Banfield J.F."/>
        </authorList>
    </citation>
    <scope>NUCLEOTIDE SEQUENCE [LARGE SCALE GENOMIC DNA]</scope>
</reference>
<dbReference type="Pfam" id="PF13561">
    <property type="entry name" value="adh_short_C2"/>
    <property type="match status" value="1"/>
</dbReference>
<protein>
    <recommendedName>
        <fullName evidence="5">Short-chain dehydrogenase</fullName>
    </recommendedName>
</protein>
<keyword evidence="2" id="KW-0560">Oxidoreductase</keyword>
<dbReference type="Gene3D" id="3.40.50.720">
    <property type="entry name" value="NAD(P)-binding Rossmann-like Domain"/>
    <property type="match status" value="1"/>
</dbReference>
<organism evidence="3 4">
    <name type="scientific">Candidatus Fischerbacteria bacterium RBG_13_37_8</name>
    <dbReference type="NCBI Taxonomy" id="1817863"/>
    <lineage>
        <taxon>Bacteria</taxon>
        <taxon>Candidatus Fischeribacteriota</taxon>
    </lineage>
</organism>
<dbReference type="InterPro" id="IPR002347">
    <property type="entry name" value="SDR_fam"/>
</dbReference>
<comment type="similarity">
    <text evidence="1">Belongs to the short-chain dehydrogenases/reductases (SDR) family.</text>
</comment>
<dbReference type="GO" id="GO:0016491">
    <property type="term" value="F:oxidoreductase activity"/>
    <property type="evidence" value="ECO:0007669"/>
    <property type="project" value="UniProtKB-KW"/>
</dbReference>
<dbReference type="Proteomes" id="UP000178943">
    <property type="component" value="Unassembled WGS sequence"/>
</dbReference>
<dbReference type="PROSITE" id="PS00061">
    <property type="entry name" value="ADH_SHORT"/>
    <property type="match status" value="1"/>
</dbReference>